<organism evidence="2 3">
    <name type="scientific">Elysia chlorotica</name>
    <name type="common">Eastern emerald elysia</name>
    <name type="synonym">Sea slug</name>
    <dbReference type="NCBI Taxonomy" id="188477"/>
    <lineage>
        <taxon>Eukaryota</taxon>
        <taxon>Metazoa</taxon>
        <taxon>Spiralia</taxon>
        <taxon>Lophotrochozoa</taxon>
        <taxon>Mollusca</taxon>
        <taxon>Gastropoda</taxon>
        <taxon>Heterobranchia</taxon>
        <taxon>Euthyneura</taxon>
        <taxon>Panpulmonata</taxon>
        <taxon>Sacoglossa</taxon>
        <taxon>Placobranchoidea</taxon>
        <taxon>Plakobranchidae</taxon>
        <taxon>Elysia</taxon>
    </lineage>
</organism>
<dbReference type="EMBL" id="RQTK01000140">
    <property type="protein sequence ID" value="RUS86385.1"/>
    <property type="molecule type" value="Genomic_DNA"/>
</dbReference>
<gene>
    <name evidence="2" type="ORF">EGW08_005835</name>
</gene>
<name>A0A433TXY1_ELYCH</name>
<evidence type="ECO:0000313" key="2">
    <source>
        <dbReference type="EMBL" id="RUS86385.1"/>
    </source>
</evidence>
<comment type="caution">
    <text evidence="2">The sequence shown here is derived from an EMBL/GenBank/DDBJ whole genome shotgun (WGS) entry which is preliminary data.</text>
</comment>
<proteinExistence type="predicted"/>
<keyword evidence="3" id="KW-1185">Reference proteome</keyword>
<accession>A0A433TXY1</accession>
<reference evidence="2 3" key="1">
    <citation type="submission" date="2019-01" db="EMBL/GenBank/DDBJ databases">
        <title>A draft genome assembly of the solar-powered sea slug Elysia chlorotica.</title>
        <authorList>
            <person name="Cai H."/>
            <person name="Li Q."/>
            <person name="Fang X."/>
            <person name="Li J."/>
            <person name="Curtis N.E."/>
            <person name="Altenburger A."/>
            <person name="Shibata T."/>
            <person name="Feng M."/>
            <person name="Maeda T."/>
            <person name="Schwartz J.A."/>
            <person name="Shigenobu S."/>
            <person name="Lundholm N."/>
            <person name="Nishiyama T."/>
            <person name="Yang H."/>
            <person name="Hasebe M."/>
            <person name="Li S."/>
            <person name="Pierce S.K."/>
            <person name="Wang J."/>
        </authorList>
    </citation>
    <scope>NUCLEOTIDE SEQUENCE [LARGE SCALE GENOMIC DNA]</scope>
    <source>
        <strain evidence="2">EC2010</strain>
        <tissue evidence="2">Whole organism of an adult</tissue>
    </source>
</reference>
<feature type="region of interest" description="Disordered" evidence="1">
    <location>
        <begin position="66"/>
        <end position="109"/>
    </location>
</feature>
<protein>
    <submittedName>
        <fullName evidence="2">Uncharacterized protein</fullName>
    </submittedName>
</protein>
<feature type="non-terminal residue" evidence="2">
    <location>
        <position position="109"/>
    </location>
</feature>
<dbReference type="Proteomes" id="UP000271974">
    <property type="component" value="Unassembled WGS sequence"/>
</dbReference>
<feature type="compositionally biased region" description="Polar residues" evidence="1">
    <location>
        <begin position="84"/>
        <end position="94"/>
    </location>
</feature>
<evidence type="ECO:0000256" key="1">
    <source>
        <dbReference type="SAM" id="MobiDB-lite"/>
    </source>
</evidence>
<sequence length="109" mass="12442">LQKALRRREQAKSPKKVNKTLVRKDNQIKALMGELNMLQFYLDAQHKLTSEQREELVTARQEITKLRRSTSASLSSSNTRKSSQFSGSLGSKLTATRHPPDMMFQLGRP</sequence>
<feature type="compositionally biased region" description="Low complexity" evidence="1">
    <location>
        <begin position="69"/>
        <end position="83"/>
    </location>
</feature>
<dbReference type="AlphaFoldDB" id="A0A433TXY1"/>
<feature type="non-terminal residue" evidence="2">
    <location>
        <position position="1"/>
    </location>
</feature>
<evidence type="ECO:0000313" key="3">
    <source>
        <dbReference type="Proteomes" id="UP000271974"/>
    </source>
</evidence>